<dbReference type="CDD" id="cd03398">
    <property type="entry name" value="PAP2_haloperoxidase"/>
    <property type="match status" value="1"/>
</dbReference>
<dbReference type="InterPro" id="IPR036938">
    <property type="entry name" value="PAP2/HPO_sf"/>
</dbReference>
<gene>
    <name evidence="4" type="ORF">F2P44_10955</name>
</gene>
<evidence type="ECO:0000256" key="2">
    <source>
        <dbReference type="SAM" id="SignalP"/>
    </source>
</evidence>
<evidence type="ECO:0000259" key="3">
    <source>
        <dbReference type="Pfam" id="PF01569"/>
    </source>
</evidence>
<reference evidence="4 5" key="1">
    <citation type="submission" date="2019-10" db="EMBL/GenBank/DDBJ databases">
        <title>Taxonomy of Antarctic Massilia spp.: description of Massilia rubra sp. nov., Massilia aquatica sp. nov., Massilia mucilaginosa sp. nov., Massilia frigida sp. nov. isolated from streams, lakes and regoliths.</title>
        <authorList>
            <person name="Holochova P."/>
            <person name="Sedlacek I."/>
            <person name="Kralova S."/>
            <person name="Maslanova I."/>
            <person name="Busse H.-J."/>
            <person name="Stankova E."/>
            <person name="Vrbovska V."/>
            <person name="Kovarovic V."/>
            <person name="Bartak M."/>
            <person name="Svec P."/>
            <person name="Pantucek R."/>
        </authorList>
    </citation>
    <scope>NUCLEOTIDE SEQUENCE [LARGE SCALE GENOMIC DNA]</scope>
    <source>
        <strain evidence="4 5">CCM 8695</strain>
    </source>
</reference>
<dbReference type="Proteomes" id="UP000621455">
    <property type="component" value="Unassembled WGS sequence"/>
</dbReference>
<dbReference type="InterPro" id="IPR052559">
    <property type="entry name" value="V-haloperoxidase"/>
</dbReference>
<name>A0ABX0NBF7_9BURK</name>
<feature type="domain" description="Phosphatidic acid phosphatase type 2/haloperoxidase" evidence="3">
    <location>
        <begin position="331"/>
        <end position="494"/>
    </location>
</feature>
<feature type="region of interest" description="Disordered" evidence="1">
    <location>
        <begin position="359"/>
        <end position="397"/>
    </location>
</feature>
<dbReference type="InterPro" id="IPR016119">
    <property type="entry name" value="Br/Cl_peroxidase_C"/>
</dbReference>
<keyword evidence="5" id="KW-1185">Reference proteome</keyword>
<dbReference type="PANTHER" id="PTHR34599">
    <property type="entry name" value="PEROXIDASE-RELATED"/>
    <property type="match status" value="1"/>
</dbReference>
<evidence type="ECO:0000256" key="1">
    <source>
        <dbReference type="SAM" id="MobiDB-lite"/>
    </source>
</evidence>
<proteinExistence type="predicted"/>
<dbReference type="InterPro" id="IPR000326">
    <property type="entry name" value="PAP2/HPO"/>
</dbReference>
<organism evidence="4 5">
    <name type="scientific">Massilia frigida</name>
    <dbReference type="NCBI Taxonomy" id="2609281"/>
    <lineage>
        <taxon>Bacteria</taxon>
        <taxon>Pseudomonadati</taxon>
        <taxon>Pseudomonadota</taxon>
        <taxon>Betaproteobacteria</taxon>
        <taxon>Burkholderiales</taxon>
        <taxon>Oxalobacteraceae</taxon>
        <taxon>Telluria group</taxon>
        <taxon>Massilia</taxon>
    </lineage>
</organism>
<dbReference type="RefSeq" id="WP_167086742.1">
    <property type="nucleotide sequence ID" value="NZ_WHJG01000008.1"/>
</dbReference>
<feature type="signal peptide" evidence="2">
    <location>
        <begin position="1"/>
        <end position="26"/>
    </location>
</feature>
<accession>A0ABX0NBF7</accession>
<dbReference type="Gene3D" id="1.10.606.10">
    <property type="entry name" value="Vanadium-containing Chloroperoxidase, domain 2"/>
    <property type="match status" value="1"/>
</dbReference>
<feature type="chain" id="PRO_5045971296" evidence="2">
    <location>
        <begin position="27"/>
        <end position="513"/>
    </location>
</feature>
<dbReference type="Gene3D" id="1.20.144.10">
    <property type="entry name" value="Phosphatidic acid phosphatase type 2/haloperoxidase"/>
    <property type="match status" value="1"/>
</dbReference>
<evidence type="ECO:0000313" key="4">
    <source>
        <dbReference type="EMBL" id="NHZ79791.1"/>
    </source>
</evidence>
<dbReference type="PROSITE" id="PS51257">
    <property type="entry name" value="PROKAR_LIPOPROTEIN"/>
    <property type="match status" value="1"/>
</dbReference>
<dbReference type="Pfam" id="PF01569">
    <property type="entry name" value="PAP2"/>
    <property type="match status" value="1"/>
</dbReference>
<evidence type="ECO:0000313" key="5">
    <source>
        <dbReference type="Proteomes" id="UP000621455"/>
    </source>
</evidence>
<dbReference type="EMBL" id="WHJG01000008">
    <property type="protein sequence ID" value="NHZ79791.1"/>
    <property type="molecule type" value="Genomic_DNA"/>
</dbReference>
<dbReference type="SUPFAM" id="SSF48317">
    <property type="entry name" value="Acid phosphatase/Vanadium-dependent haloperoxidase"/>
    <property type="match status" value="1"/>
</dbReference>
<keyword evidence="2" id="KW-0732">Signal</keyword>
<protein>
    <submittedName>
        <fullName evidence="4">Phosphatase PAP2 family protein</fullName>
    </submittedName>
</protein>
<sequence length="513" mass="54693">MKPLVKRILSVSLASVLACQVPAAQAQADARAVAAAPQGGMPGAAPPAQQEWLRALGLAVQVRYWSEMALRANALDHTPPPPGSARVWREQFGPARSARALAIFHLALYEAVNAAVPLYPSYTGMLPAPAASAPEAALARAARDTLMALYPAQAASFAQAYLRGMARLQAGRARDNGAETGRRAAAAVLAMHAAREATYEDRIVGVDFFPSNAPGKWRPDPVSRDPLALAAVWQPVRPFVVPSALAFRPAPPPALTSSAYAAAFEEVRQLGGNGVSTPTRRTPAQTVAGIFWSYDGSPWIGSAPRMYNQIALDIGARRGLGGMQMVRMLALVNVALADTCLTVWGTKYTEQFWRPVTGIREASPGSSPTGLGDGNPATRGDPQWTPLGAQASNTTDPDFTPPFPSYPSGHASFGGALFQTLRRFYGTDAIAFSFVSDEFNGITRDNSGQVRPRLVRGFSRLSQAEEENAQSRIYLGVHWPFDKRAGLAVGRRVADYVFERGLLPPAAPAAPTP</sequence>
<dbReference type="PANTHER" id="PTHR34599:SF1">
    <property type="entry name" value="PHOSPHATIDIC ACID PHOSPHATASE TYPE 2_HALOPEROXIDASE DOMAIN-CONTAINING PROTEIN"/>
    <property type="match status" value="1"/>
</dbReference>
<comment type="caution">
    <text evidence="4">The sequence shown here is derived from an EMBL/GenBank/DDBJ whole genome shotgun (WGS) entry which is preliminary data.</text>
</comment>